<dbReference type="PANTHER" id="PTHR24033:SF151">
    <property type="entry name" value="NOTCH 2"/>
    <property type="match status" value="1"/>
</dbReference>
<gene>
    <name evidence="6" type="ORF">DPMN_082901</name>
</gene>
<dbReference type="SMART" id="SM00179">
    <property type="entry name" value="EGF_CA"/>
    <property type="match status" value="1"/>
</dbReference>
<evidence type="ECO:0000256" key="4">
    <source>
        <dbReference type="SAM" id="SignalP"/>
    </source>
</evidence>
<dbReference type="AlphaFoldDB" id="A0A9D3YAV6"/>
<keyword evidence="7" id="KW-1185">Reference proteome</keyword>
<feature type="signal peptide" evidence="4">
    <location>
        <begin position="1"/>
        <end position="23"/>
    </location>
</feature>
<reference evidence="6" key="2">
    <citation type="submission" date="2020-11" db="EMBL/GenBank/DDBJ databases">
        <authorList>
            <person name="McCartney M.A."/>
            <person name="Auch B."/>
            <person name="Kono T."/>
            <person name="Mallez S."/>
            <person name="Becker A."/>
            <person name="Gohl D.M."/>
            <person name="Silverstein K.A.T."/>
            <person name="Koren S."/>
            <person name="Bechman K.B."/>
            <person name="Herman A."/>
            <person name="Abrahante J.E."/>
            <person name="Garbe J."/>
        </authorList>
    </citation>
    <scope>NUCLEOTIDE SEQUENCE</scope>
    <source>
        <strain evidence="6">Duluth1</strain>
        <tissue evidence="6">Whole animal</tissue>
    </source>
</reference>
<feature type="chain" id="PRO_5038559248" description="EGF-like domain-containing protein" evidence="4">
    <location>
        <begin position="24"/>
        <end position="209"/>
    </location>
</feature>
<evidence type="ECO:0000313" key="7">
    <source>
        <dbReference type="Proteomes" id="UP000828390"/>
    </source>
</evidence>
<dbReference type="InterPro" id="IPR051830">
    <property type="entry name" value="NOTCH_homolog"/>
</dbReference>
<dbReference type="Proteomes" id="UP000828390">
    <property type="component" value="Unassembled WGS sequence"/>
</dbReference>
<sequence length="209" mass="22626">MDKFLDKSACGVVLCIVLVHVHGQTNGPDMGPIMNPATCAATYCPPNYTCVQTSSHVSCRCVPGKTGVNCSMDDPCLETNVNCPRGMKCFGPCHPNVFCQGAHGIPYCTNCISGYKGTNCTEDEDECKEWKDVCKPNGQCTNTFGGYRCDCKVGYSGENCEICKLSEAECIEHGRHSDASKKTESAAESLHIVNVSIPLTLTFIMSLWI</sequence>
<dbReference type="GO" id="GO:0005509">
    <property type="term" value="F:calcium ion binding"/>
    <property type="evidence" value="ECO:0007669"/>
    <property type="project" value="InterPro"/>
</dbReference>
<dbReference type="PANTHER" id="PTHR24033">
    <property type="entry name" value="EGF-LIKE DOMAIN-CONTAINING PROTEIN"/>
    <property type="match status" value="1"/>
</dbReference>
<dbReference type="InterPro" id="IPR001881">
    <property type="entry name" value="EGF-like_Ca-bd_dom"/>
</dbReference>
<feature type="disulfide bond" evidence="3">
    <location>
        <begin position="151"/>
        <end position="160"/>
    </location>
</feature>
<comment type="caution">
    <text evidence="3">Lacks conserved residue(s) required for the propagation of feature annotation.</text>
</comment>
<dbReference type="Pfam" id="PF07645">
    <property type="entry name" value="EGF_CA"/>
    <property type="match status" value="1"/>
</dbReference>
<keyword evidence="1 3" id="KW-0245">EGF-like domain</keyword>
<keyword evidence="4" id="KW-0732">Signal</keyword>
<dbReference type="InterPro" id="IPR000742">
    <property type="entry name" value="EGF"/>
</dbReference>
<dbReference type="PROSITE" id="PS00010">
    <property type="entry name" value="ASX_HYDROXYL"/>
    <property type="match status" value="1"/>
</dbReference>
<dbReference type="PROSITE" id="PS50026">
    <property type="entry name" value="EGF_3"/>
    <property type="match status" value="2"/>
</dbReference>
<dbReference type="Gene3D" id="2.10.25.10">
    <property type="entry name" value="Laminin"/>
    <property type="match status" value="1"/>
</dbReference>
<evidence type="ECO:0000256" key="3">
    <source>
        <dbReference type="PROSITE-ProRule" id="PRU00076"/>
    </source>
</evidence>
<dbReference type="PROSITE" id="PS00022">
    <property type="entry name" value="EGF_1"/>
    <property type="match status" value="2"/>
</dbReference>
<dbReference type="InterPro" id="IPR049883">
    <property type="entry name" value="NOTCH1_EGF-like"/>
</dbReference>
<dbReference type="SUPFAM" id="SSF57196">
    <property type="entry name" value="EGF/Laminin"/>
    <property type="match status" value="2"/>
</dbReference>
<evidence type="ECO:0000256" key="1">
    <source>
        <dbReference type="ARBA" id="ARBA00022536"/>
    </source>
</evidence>
<dbReference type="InterPro" id="IPR018097">
    <property type="entry name" value="EGF_Ca-bd_CS"/>
</dbReference>
<evidence type="ECO:0000256" key="2">
    <source>
        <dbReference type="ARBA" id="ARBA00023157"/>
    </source>
</evidence>
<evidence type="ECO:0000313" key="6">
    <source>
        <dbReference type="EMBL" id="KAH3695441.1"/>
    </source>
</evidence>
<dbReference type="EMBL" id="JAIWYP010000016">
    <property type="protein sequence ID" value="KAH3695441.1"/>
    <property type="molecule type" value="Genomic_DNA"/>
</dbReference>
<dbReference type="SMART" id="SM00181">
    <property type="entry name" value="EGF"/>
    <property type="match status" value="3"/>
</dbReference>
<feature type="domain" description="EGF-like" evidence="5">
    <location>
        <begin position="35"/>
        <end position="71"/>
    </location>
</feature>
<protein>
    <recommendedName>
        <fullName evidence="5">EGF-like domain-containing protein</fullName>
    </recommendedName>
</protein>
<feature type="domain" description="EGF-like" evidence="5">
    <location>
        <begin position="123"/>
        <end position="161"/>
    </location>
</feature>
<dbReference type="CDD" id="cd00054">
    <property type="entry name" value="EGF_CA"/>
    <property type="match status" value="1"/>
</dbReference>
<dbReference type="PROSITE" id="PS01187">
    <property type="entry name" value="EGF_CA"/>
    <property type="match status" value="1"/>
</dbReference>
<evidence type="ECO:0000259" key="5">
    <source>
        <dbReference type="PROSITE" id="PS50026"/>
    </source>
</evidence>
<name>A0A9D3YAV6_DREPO</name>
<proteinExistence type="predicted"/>
<accession>A0A9D3YAV6</accession>
<keyword evidence="2 3" id="KW-1015">Disulfide bond</keyword>
<comment type="caution">
    <text evidence="6">The sequence shown here is derived from an EMBL/GenBank/DDBJ whole genome shotgun (WGS) entry which is preliminary data.</text>
</comment>
<organism evidence="6 7">
    <name type="scientific">Dreissena polymorpha</name>
    <name type="common">Zebra mussel</name>
    <name type="synonym">Mytilus polymorpha</name>
    <dbReference type="NCBI Taxonomy" id="45954"/>
    <lineage>
        <taxon>Eukaryota</taxon>
        <taxon>Metazoa</taxon>
        <taxon>Spiralia</taxon>
        <taxon>Lophotrochozoa</taxon>
        <taxon>Mollusca</taxon>
        <taxon>Bivalvia</taxon>
        <taxon>Autobranchia</taxon>
        <taxon>Heteroconchia</taxon>
        <taxon>Euheterodonta</taxon>
        <taxon>Imparidentia</taxon>
        <taxon>Neoheterodontei</taxon>
        <taxon>Myida</taxon>
        <taxon>Dreissenoidea</taxon>
        <taxon>Dreissenidae</taxon>
        <taxon>Dreissena</taxon>
    </lineage>
</organism>
<feature type="disulfide bond" evidence="3">
    <location>
        <begin position="61"/>
        <end position="70"/>
    </location>
</feature>
<dbReference type="InterPro" id="IPR000152">
    <property type="entry name" value="EGF-type_Asp/Asn_hydroxyl_site"/>
</dbReference>
<reference evidence="6" key="1">
    <citation type="journal article" date="2019" name="bioRxiv">
        <title>The Genome of the Zebra Mussel, Dreissena polymorpha: A Resource for Invasive Species Research.</title>
        <authorList>
            <person name="McCartney M.A."/>
            <person name="Auch B."/>
            <person name="Kono T."/>
            <person name="Mallez S."/>
            <person name="Zhang Y."/>
            <person name="Obille A."/>
            <person name="Becker A."/>
            <person name="Abrahante J.E."/>
            <person name="Garbe J."/>
            <person name="Badalamenti J.P."/>
            <person name="Herman A."/>
            <person name="Mangelson H."/>
            <person name="Liachko I."/>
            <person name="Sullivan S."/>
            <person name="Sone E.D."/>
            <person name="Koren S."/>
            <person name="Silverstein K.A.T."/>
            <person name="Beckman K.B."/>
            <person name="Gohl D.M."/>
        </authorList>
    </citation>
    <scope>NUCLEOTIDE SEQUENCE</scope>
    <source>
        <strain evidence="6">Duluth1</strain>
        <tissue evidence="6">Whole animal</tissue>
    </source>
</reference>